<evidence type="ECO:0000313" key="1">
    <source>
        <dbReference type="EMBL" id="AGM32423.1"/>
    </source>
</evidence>
<proteinExistence type="evidence at transcript level"/>
<reference evidence="1" key="1">
    <citation type="submission" date="2013-02" db="EMBL/GenBank/DDBJ databases">
        <title>Immune-Related transcriptome of Coptotermes formosanus Shiraki workers: the defense mechanism.</title>
        <authorList>
            <person name="Hussain A."/>
            <person name="Li Y.F."/>
            <person name="Cheng Y."/>
            <person name="Liu Y."/>
            <person name="Chen C.C."/>
            <person name="Wen S.Y."/>
        </authorList>
    </citation>
    <scope>NUCLEOTIDE SEQUENCE</scope>
</reference>
<accession>R4V3Q4</accession>
<name>R4V3Q4_COPFO</name>
<dbReference type="EMBL" id="KC571924">
    <property type="protein sequence ID" value="AGM32423.1"/>
    <property type="molecule type" value="mRNA"/>
</dbReference>
<dbReference type="AlphaFoldDB" id="R4V3Q4"/>
<organism evidence="1">
    <name type="scientific">Coptotermes formosanus</name>
    <name type="common">Formosan subterranean termite</name>
    <dbReference type="NCBI Taxonomy" id="36987"/>
    <lineage>
        <taxon>Eukaryota</taxon>
        <taxon>Metazoa</taxon>
        <taxon>Ecdysozoa</taxon>
        <taxon>Arthropoda</taxon>
        <taxon>Hexapoda</taxon>
        <taxon>Insecta</taxon>
        <taxon>Pterygota</taxon>
        <taxon>Neoptera</taxon>
        <taxon>Polyneoptera</taxon>
        <taxon>Dictyoptera</taxon>
        <taxon>Blattodea</taxon>
        <taxon>Blattoidea</taxon>
        <taxon>Termitoidae</taxon>
        <taxon>Rhinotermitidae</taxon>
        <taxon>Coptotermes</taxon>
    </lineage>
</organism>
<sequence>MSVNTKGNERDNQAVEETGRGCEGSECLQILKELRELHQDNLRRIDDELGRDGTEIKLKAMQSWIFDLEEQHAVFLQTMVQLEQEAVDRVSLLQEGLHRSSQAALAYRTKLDDYDKDDLIFCNGKRRGQEREEK</sequence>
<protein>
    <submittedName>
        <fullName evidence="1">Uncharacterized protein</fullName>
    </submittedName>
</protein>